<feature type="region of interest" description="Disordered" evidence="2">
    <location>
        <begin position="1"/>
        <end position="61"/>
    </location>
</feature>
<dbReference type="PANTHER" id="PTHR11505">
    <property type="entry name" value="L1 TRANSPOSABLE ELEMENT-RELATED"/>
    <property type="match status" value="1"/>
</dbReference>
<organism evidence="4 5">
    <name type="scientific">Batillaria attramentaria</name>
    <dbReference type="NCBI Taxonomy" id="370345"/>
    <lineage>
        <taxon>Eukaryota</taxon>
        <taxon>Metazoa</taxon>
        <taxon>Spiralia</taxon>
        <taxon>Lophotrochozoa</taxon>
        <taxon>Mollusca</taxon>
        <taxon>Gastropoda</taxon>
        <taxon>Caenogastropoda</taxon>
        <taxon>Sorbeoconcha</taxon>
        <taxon>Cerithioidea</taxon>
        <taxon>Batillariidae</taxon>
        <taxon>Batillaria</taxon>
    </lineage>
</organism>
<gene>
    <name evidence="4" type="ORF">BaRGS_00022753</name>
</gene>
<feature type="region of interest" description="Disordered" evidence="2">
    <location>
        <begin position="334"/>
        <end position="366"/>
    </location>
</feature>
<evidence type="ECO:0000256" key="1">
    <source>
        <dbReference type="SAM" id="Coils"/>
    </source>
</evidence>
<dbReference type="EMBL" id="JACVVK020000185">
    <property type="protein sequence ID" value="KAK7486001.1"/>
    <property type="molecule type" value="Genomic_DNA"/>
</dbReference>
<evidence type="ECO:0000313" key="4">
    <source>
        <dbReference type="EMBL" id="KAK7486001.1"/>
    </source>
</evidence>
<dbReference type="InterPro" id="IPR043636">
    <property type="entry name" value="L1_RRM_dom"/>
</dbReference>
<proteinExistence type="predicted"/>
<evidence type="ECO:0000259" key="3">
    <source>
        <dbReference type="Pfam" id="PF02994"/>
    </source>
</evidence>
<sequence length="366" mass="41175">MSSQRAGSTKRNRDPIESTDSSQDFTTTQPSGATHQKKKVELLKRARKKKARKAQEAESSGHVSIKTLFATISKSDGKSTSSMAASEDDPSTSLTQEPVSTISHADIMNKLCYICDQLKSVNTKVDELRGEVFDLKQENDKLKAELKKCQNQQEKADEVVKEAKFLASVAERRANDLEQYTRRNNVRVLGVPESDRESGEECESKVLKLFQDKLGLTRMGASDIEACHRIGKRERQQGQNQRQNNPRPIIVRFISRKAAEAVLANRRKMKGSGRAIVEDLTKDNFVLLTTAWDHPGVEDAWTWRGNIFAKPAADNASIRRISRVGDLQLIPIPEITTSTPNNRKQRRQRPNNAVDRTTIDQSYQVT</sequence>
<feature type="domain" description="L1 transposable element RRM" evidence="3">
    <location>
        <begin position="183"/>
        <end position="268"/>
    </location>
</feature>
<dbReference type="AlphaFoldDB" id="A0ABD0KG35"/>
<evidence type="ECO:0000313" key="5">
    <source>
        <dbReference type="Proteomes" id="UP001519460"/>
    </source>
</evidence>
<feature type="coiled-coil region" evidence="1">
    <location>
        <begin position="118"/>
        <end position="162"/>
    </location>
</feature>
<name>A0ABD0KG35_9CAEN</name>
<comment type="caution">
    <text evidence="4">The sequence shown here is derived from an EMBL/GenBank/DDBJ whole genome shotgun (WGS) entry which is preliminary data.</text>
</comment>
<dbReference type="Gene3D" id="3.30.70.1820">
    <property type="entry name" value="L1 transposable element, RRM domain"/>
    <property type="match status" value="1"/>
</dbReference>
<keyword evidence="1" id="KW-0175">Coiled coil</keyword>
<accession>A0ABD0KG35</accession>
<dbReference type="InterPro" id="IPR004244">
    <property type="entry name" value="Transposase_22"/>
</dbReference>
<keyword evidence="5" id="KW-1185">Reference proteome</keyword>
<dbReference type="Pfam" id="PF02994">
    <property type="entry name" value="Transposase_22"/>
    <property type="match status" value="1"/>
</dbReference>
<protein>
    <recommendedName>
        <fullName evidence="3">L1 transposable element RRM domain-containing protein</fullName>
    </recommendedName>
</protein>
<feature type="compositionally biased region" description="Low complexity" evidence="2">
    <location>
        <begin position="18"/>
        <end position="31"/>
    </location>
</feature>
<reference evidence="4 5" key="1">
    <citation type="journal article" date="2023" name="Sci. Data">
        <title>Genome assembly of the Korean intertidal mud-creeper Batillaria attramentaria.</title>
        <authorList>
            <person name="Patra A.K."/>
            <person name="Ho P.T."/>
            <person name="Jun S."/>
            <person name="Lee S.J."/>
            <person name="Kim Y."/>
            <person name="Won Y.J."/>
        </authorList>
    </citation>
    <scope>NUCLEOTIDE SEQUENCE [LARGE SCALE GENOMIC DNA]</scope>
    <source>
        <strain evidence="4">Wonlab-2016</strain>
    </source>
</reference>
<dbReference type="Proteomes" id="UP001519460">
    <property type="component" value="Unassembled WGS sequence"/>
</dbReference>
<feature type="region of interest" description="Disordered" evidence="2">
    <location>
        <begin position="76"/>
        <end position="98"/>
    </location>
</feature>
<evidence type="ECO:0000256" key="2">
    <source>
        <dbReference type="SAM" id="MobiDB-lite"/>
    </source>
</evidence>